<dbReference type="EMBL" id="BMCU01000001">
    <property type="protein sequence ID" value="GGF93071.1"/>
    <property type="molecule type" value="Genomic_DNA"/>
</dbReference>
<dbReference type="InterPro" id="IPR051049">
    <property type="entry name" value="Dienelactone_hydrolase-like"/>
</dbReference>
<dbReference type="PANTHER" id="PTHR46623">
    <property type="entry name" value="CARBOXYMETHYLENEBUTENOLIDASE-RELATED"/>
    <property type="match status" value="1"/>
</dbReference>
<dbReference type="Pfam" id="PF01738">
    <property type="entry name" value="DLH"/>
    <property type="match status" value="1"/>
</dbReference>
<evidence type="ECO:0000259" key="1">
    <source>
        <dbReference type="Pfam" id="PF01738"/>
    </source>
</evidence>
<dbReference type="InterPro" id="IPR002925">
    <property type="entry name" value="Dienelactn_hydro"/>
</dbReference>
<keyword evidence="3" id="KW-1185">Reference proteome</keyword>
<gene>
    <name evidence="2" type="ORF">GCM10007304_03630</name>
</gene>
<evidence type="ECO:0000313" key="2">
    <source>
        <dbReference type="EMBL" id="GGF93071.1"/>
    </source>
</evidence>
<dbReference type="AlphaFoldDB" id="A0A917CQI0"/>
<reference evidence="2" key="1">
    <citation type="journal article" date="2014" name="Int. J. Syst. Evol. Microbiol.">
        <title>Complete genome sequence of Corynebacterium casei LMG S-19264T (=DSM 44701T), isolated from a smear-ripened cheese.</title>
        <authorList>
            <consortium name="US DOE Joint Genome Institute (JGI-PGF)"/>
            <person name="Walter F."/>
            <person name="Albersmeier A."/>
            <person name="Kalinowski J."/>
            <person name="Ruckert C."/>
        </authorList>
    </citation>
    <scope>NUCLEOTIDE SEQUENCE</scope>
    <source>
        <strain evidence="2">CCM 7905</strain>
    </source>
</reference>
<dbReference type="PANTHER" id="PTHR46623:SF6">
    <property type="entry name" value="ALPHA_BETA-HYDROLASES SUPERFAMILY PROTEIN"/>
    <property type="match status" value="1"/>
</dbReference>
<comment type="caution">
    <text evidence="2">The sequence shown here is derived from an EMBL/GenBank/DDBJ whole genome shotgun (WGS) entry which is preliminary data.</text>
</comment>
<proteinExistence type="predicted"/>
<sequence>MQEAFGVTDHIADVCRRFAAAGWVATAPHLFHRSGDPVVAYDDLETSMPLMKKLTSDEIDEDIDAAVDELASYGFGPSQCAVVGFCMGGTVSFATAVRRPLGAAATFYGGGIREGRFGYSSLLDSAPDLRTPWHGFFGDQDKGIPVEEVEELRIAAASASVDTRIARYPDAEHGFHCNDRPAVYNERAAHDAWSKTLDWFDTHVAR</sequence>
<dbReference type="GO" id="GO:0016787">
    <property type="term" value="F:hydrolase activity"/>
    <property type="evidence" value="ECO:0007669"/>
    <property type="project" value="InterPro"/>
</dbReference>
<dbReference type="SUPFAM" id="SSF53474">
    <property type="entry name" value="alpha/beta-Hydrolases"/>
    <property type="match status" value="1"/>
</dbReference>
<dbReference type="InterPro" id="IPR029058">
    <property type="entry name" value="AB_hydrolase_fold"/>
</dbReference>
<organism evidence="2 3">
    <name type="scientific">Rhodococcoides trifolii</name>
    <dbReference type="NCBI Taxonomy" id="908250"/>
    <lineage>
        <taxon>Bacteria</taxon>
        <taxon>Bacillati</taxon>
        <taxon>Actinomycetota</taxon>
        <taxon>Actinomycetes</taxon>
        <taxon>Mycobacteriales</taxon>
        <taxon>Nocardiaceae</taxon>
        <taxon>Rhodococcoides</taxon>
    </lineage>
</organism>
<protein>
    <recommendedName>
        <fullName evidence="1">Dienelactone hydrolase domain-containing protein</fullName>
    </recommendedName>
</protein>
<feature type="domain" description="Dienelactone hydrolase" evidence="1">
    <location>
        <begin position="1"/>
        <end position="203"/>
    </location>
</feature>
<evidence type="ECO:0000313" key="3">
    <source>
        <dbReference type="Proteomes" id="UP000654257"/>
    </source>
</evidence>
<dbReference type="Gene3D" id="3.40.50.1820">
    <property type="entry name" value="alpha/beta hydrolase"/>
    <property type="match status" value="1"/>
</dbReference>
<dbReference type="Proteomes" id="UP000654257">
    <property type="component" value="Unassembled WGS sequence"/>
</dbReference>
<reference evidence="2" key="2">
    <citation type="submission" date="2020-09" db="EMBL/GenBank/DDBJ databases">
        <authorList>
            <person name="Sun Q."/>
            <person name="Sedlacek I."/>
        </authorList>
    </citation>
    <scope>NUCLEOTIDE SEQUENCE</scope>
    <source>
        <strain evidence="2">CCM 7905</strain>
    </source>
</reference>
<accession>A0A917CQI0</accession>
<name>A0A917CQI0_9NOCA</name>